<dbReference type="Proteomes" id="UP000215405">
    <property type="component" value="Unassembled WGS sequence"/>
</dbReference>
<proteinExistence type="predicted"/>
<name>A0A231V526_9HYPH</name>
<evidence type="ECO:0000313" key="1">
    <source>
        <dbReference type="EMBL" id="OXT02696.1"/>
    </source>
</evidence>
<keyword evidence="2" id="KW-1185">Reference proteome</keyword>
<sequence length="289" mass="32101">MLLQNADAIIARPYRDRQVIVLSHDDATRDDQPAEAKLSDYFRHNALTGPPPSVWLKRDYWADSRNYGIFGYAFDRLRGRTGSGNGGSGDGGRLVRVDGADIERIVDFPPGHPRYDVAYVGHPLRPNKYVPMASFHRAMFIDKFFELTHILTALGAREISVNYSSDRSDKKGGSVGFSVAEELVGKLETSAETRNVRKSSGELKATFEPEGEPALPDDLAWYPHETAWRSVARSRLDGGLNTIEVALRYEDDFGINGKVAAGLKGCGIELGGHFEEFERTVWRFSGTFA</sequence>
<evidence type="ECO:0000313" key="2">
    <source>
        <dbReference type="Proteomes" id="UP000215405"/>
    </source>
</evidence>
<dbReference type="AlphaFoldDB" id="A0A231V526"/>
<reference evidence="2" key="1">
    <citation type="journal article" date="2017" name="Int. J. Syst. Evol. Microbiol.">
        <title>Notoacmeibacter marinus gen. nov., sp. nov., isolated from the gut of a limpet and proposal of Notoacmeibacteraceae fam. nov. in the order Rhizobiales of the class Alphaproteobacteria.</title>
        <authorList>
            <person name="Huang Z."/>
            <person name="Guo F."/>
            <person name="Lai Q."/>
        </authorList>
    </citation>
    <scope>NUCLEOTIDE SEQUENCE [LARGE SCALE GENOMIC DNA]</scope>
    <source>
        <strain evidence="2">XMTR2A4</strain>
    </source>
</reference>
<dbReference type="EMBL" id="NBYO01000001">
    <property type="protein sequence ID" value="OXT02696.1"/>
    <property type="molecule type" value="Genomic_DNA"/>
</dbReference>
<accession>A0A231V526</accession>
<organism evidence="1 2">
    <name type="scientific">Notoacmeibacter marinus</name>
    <dbReference type="NCBI Taxonomy" id="1876515"/>
    <lineage>
        <taxon>Bacteria</taxon>
        <taxon>Pseudomonadati</taxon>
        <taxon>Pseudomonadota</taxon>
        <taxon>Alphaproteobacteria</taxon>
        <taxon>Hyphomicrobiales</taxon>
        <taxon>Notoacmeibacteraceae</taxon>
        <taxon>Notoacmeibacter</taxon>
    </lineage>
</organism>
<dbReference type="RefSeq" id="WP_094076647.1">
    <property type="nucleotide sequence ID" value="NZ_NBYO01000001.1"/>
</dbReference>
<protein>
    <submittedName>
        <fullName evidence="1">Uncharacterized protein</fullName>
    </submittedName>
</protein>
<gene>
    <name evidence="1" type="ORF">B7H23_07370</name>
</gene>
<comment type="caution">
    <text evidence="1">The sequence shown here is derived from an EMBL/GenBank/DDBJ whole genome shotgun (WGS) entry which is preliminary data.</text>
</comment>